<evidence type="ECO:0000313" key="2">
    <source>
        <dbReference type="EMBL" id="RZS66698.1"/>
    </source>
</evidence>
<evidence type="ECO:0008006" key="4">
    <source>
        <dbReference type="Google" id="ProtNLM"/>
    </source>
</evidence>
<feature type="region of interest" description="Disordered" evidence="1">
    <location>
        <begin position="83"/>
        <end position="121"/>
    </location>
</feature>
<name>A0A4Q7MHJ4_9BURK</name>
<gene>
    <name evidence="2" type="ORF">EV679_2854</name>
</gene>
<dbReference type="Proteomes" id="UP000292039">
    <property type="component" value="Unassembled WGS sequence"/>
</dbReference>
<sequence>MGNHTSKRADMKALTERIAERQRSAAPSSAGANRAVMLALRDDIQQALDDGWSVLAIYQTLHDEGQLTFSYQAFRRHVNRHLLGKPPEQPKQRVASSAAEKQHTAPHKFTFNPSPNPRDLL</sequence>
<comment type="caution">
    <text evidence="2">The sequence shown here is derived from an EMBL/GenBank/DDBJ whole genome shotgun (WGS) entry which is preliminary data.</text>
</comment>
<feature type="region of interest" description="Disordered" evidence="1">
    <location>
        <begin position="1"/>
        <end position="32"/>
    </location>
</feature>
<dbReference type="Pfam" id="PF17273">
    <property type="entry name" value="DUF5338"/>
    <property type="match status" value="1"/>
</dbReference>
<protein>
    <recommendedName>
        <fullName evidence="4">Conjugal transfer protein TraK</fullName>
    </recommendedName>
</protein>
<evidence type="ECO:0000256" key="1">
    <source>
        <dbReference type="SAM" id="MobiDB-lite"/>
    </source>
</evidence>
<organism evidence="2 3">
    <name type="scientific">Kerstersia gyiorum</name>
    <dbReference type="NCBI Taxonomy" id="206506"/>
    <lineage>
        <taxon>Bacteria</taxon>
        <taxon>Pseudomonadati</taxon>
        <taxon>Pseudomonadota</taxon>
        <taxon>Betaproteobacteria</taxon>
        <taxon>Burkholderiales</taxon>
        <taxon>Alcaligenaceae</taxon>
        <taxon>Kerstersia</taxon>
    </lineage>
</organism>
<dbReference type="AlphaFoldDB" id="A0A4Q7MHJ4"/>
<evidence type="ECO:0000313" key="3">
    <source>
        <dbReference type="Proteomes" id="UP000292039"/>
    </source>
</evidence>
<reference evidence="2 3" key="1">
    <citation type="submission" date="2019-02" db="EMBL/GenBank/DDBJ databases">
        <title>Genomic Encyclopedia of Type Strains, Phase IV (KMG-IV): sequencing the most valuable type-strain genomes for metagenomic binning, comparative biology and taxonomic classification.</title>
        <authorList>
            <person name="Goeker M."/>
        </authorList>
    </citation>
    <scope>NUCLEOTIDE SEQUENCE [LARGE SCALE GENOMIC DNA]</scope>
    <source>
        <strain evidence="2 3">DSM 16618</strain>
    </source>
</reference>
<feature type="compositionally biased region" description="Basic and acidic residues" evidence="1">
    <location>
        <begin position="7"/>
        <end position="23"/>
    </location>
</feature>
<accession>A0A4Q7MHJ4</accession>
<dbReference type="InterPro" id="IPR035225">
    <property type="entry name" value="DUF5338"/>
</dbReference>
<dbReference type="EMBL" id="SGWZ01000005">
    <property type="protein sequence ID" value="RZS66698.1"/>
    <property type="molecule type" value="Genomic_DNA"/>
</dbReference>
<proteinExistence type="predicted"/>